<protein>
    <submittedName>
        <fullName evidence="3">IDEAL domain-containing protein</fullName>
    </submittedName>
</protein>
<evidence type="ECO:0000259" key="2">
    <source>
        <dbReference type="Pfam" id="PF08864"/>
    </source>
</evidence>
<dbReference type="EMBL" id="VOQF01000012">
    <property type="protein sequence ID" value="TXC89323.1"/>
    <property type="molecule type" value="Genomic_DNA"/>
</dbReference>
<dbReference type="Pfam" id="PF08858">
    <property type="entry name" value="IDEAL"/>
    <property type="match status" value="1"/>
</dbReference>
<dbReference type="InterPro" id="IPR027393">
    <property type="entry name" value="Virus_scaffolding_prot_C"/>
</dbReference>
<dbReference type="Gene3D" id="3.40.1530.30">
    <property type="entry name" value="Uncharacterised family UPF0302, N-terminal domain"/>
    <property type="match status" value="1"/>
</dbReference>
<proteinExistence type="predicted"/>
<dbReference type="AlphaFoldDB" id="A0A5C6VV94"/>
<name>A0A5C6VV94_9BACI</name>
<dbReference type="PIRSF" id="PIRSF007165">
    <property type="entry name" value="UCP007165"/>
    <property type="match status" value="1"/>
</dbReference>
<dbReference type="RefSeq" id="WP_146949989.1">
    <property type="nucleotide sequence ID" value="NZ_VOQF01000012.1"/>
</dbReference>
<dbReference type="InterPro" id="IPR014963">
    <property type="entry name" value="UPF0302_N"/>
</dbReference>
<evidence type="ECO:0000259" key="1">
    <source>
        <dbReference type="Pfam" id="PF08858"/>
    </source>
</evidence>
<reference evidence="3 4" key="1">
    <citation type="journal article" date="2005" name="Int. J. Syst. Evol. Microbiol.">
        <title>Bacillus litoralis sp. nov., isolated from a tidal flat of the Yellow Sea in Korea.</title>
        <authorList>
            <person name="Yoon J.H."/>
            <person name="Oh T.K."/>
        </authorList>
    </citation>
    <scope>NUCLEOTIDE SEQUENCE [LARGE SCALE GENOMIC DNA]</scope>
    <source>
        <strain evidence="3 4">SW-211</strain>
    </source>
</reference>
<evidence type="ECO:0000313" key="4">
    <source>
        <dbReference type="Proteomes" id="UP000321363"/>
    </source>
</evidence>
<feature type="domain" description="UPF0302" evidence="2">
    <location>
        <begin position="9"/>
        <end position="111"/>
    </location>
</feature>
<dbReference type="InterPro" id="IPR014957">
    <property type="entry name" value="IDEAL_dom"/>
</dbReference>
<dbReference type="Pfam" id="PF08864">
    <property type="entry name" value="UPF0302"/>
    <property type="match status" value="1"/>
</dbReference>
<accession>A0A5C6VV94</accession>
<dbReference type="Proteomes" id="UP000321363">
    <property type="component" value="Unassembled WGS sequence"/>
</dbReference>
<evidence type="ECO:0000313" key="3">
    <source>
        <dbReference type="EMBL" id="TXC89323.1"/>
    </source>
</evidence>
<gene>
    <name evidence="3" type="ORF">FS935_17770</name>
</gene>
<dbReference type="InterPro" id="IPR038091">
    <property type="entry name" value="UPF0302_N_sf"/>
</dbReference>
<dbReference type="Gene3D" id="4.10.810.10">
    <property type="entry name" value="Virus Scaffolding Protein, Chain A"/>
    <property type="match status" value="1"/>
</dbReference>
<dbReference type="OrthoDB" id="2918735at2"/>
<feature type="domain" description="IDEAL" evidence="1">
    <location>
        <begin position="142"/>
        <end position="168"/>
    </location>
</feature>
<comment type="caution">
    <text evidence="3">The sequence shown here is derived from an EMBL/GenBank/DDBJ whole genome shotgun (WGS) entry which is preliminary data.</text>
</comment>
<keyword evidence="4" id="KW-1185">Reference proteome</keyword>
<dbReference type="InterPro" id="IPR011188">
    <property type="entry name" value="UPF0302"/>
</dbReference>
<sequence>MNWVSTSKKSDFLNWFLQHHQLKNPEARRLLQFIQKNNHILTNLSFSDTIHRHERSIMISSVNSDEAGFLFNYNNMKTEDVSRAFGTLMSSPTEKVYLVLNYFGKQSDFRYTQLIEPTRIQSIKQYEQSEKDAKATDKVVEIALLKSRINKALDDRDEELFKQLVTKLKEIQ</sequence>
<organism evidence="3 4">
    <name type="scientific">Metabacillus litoralis</name>
    <dbReference type="NCBI Taxonomy" id="152268"/>
    <lineage>
        <taxon>Bacteria</taxon>
        <taxon>Bacillati</taxon>
        <taxon>Bacillota</taxon>
        <taxon>Bacilli</taxon>
        <taxon>Bacillales</taxon>
        <taxon>Bacillaceae</taxon>
        <taxon>Metabacillus</taxon>
    </lineage>
</organism>